<dbReference type="SUPFAM" id="SSF52980">
    <property type="entry name" value="Restriction endonuclease-like"/>
    <property type="match status" value="1"/>
</dbReference>
<comment type="caution">
    <text evidence="3">The sequence shown here is derived from an EMBL/GenBank/DDBJ whole genome shotgun (WGS) entry which is preliminary data.</text>
</comment>
<gene>
    <name evidence="3" type="ORF">FSP39_023663</name>
</gene>
<evidence type="ECO:0000313" key="4">
    <source>
        <dbReference type="Proteomes" id="UP001186944"/>
    </source>
</evidence>
<dbReference type="GO" id="GO:0006281">
    <property type="term" value="P:DNA repair"/>
    <property type="evidence" value="ECO:0007669"/>
    <property type="project" value="UniProtKB-ARBA"/>
</dbReference>
<dbReference type="InterPro" id="IPR051703">
    <property type="entry name" value="NF-kappa-B_Signaling_Reg"/>
</dbReference>
<feature type="region of interest" description="Disordered" evidence="1">
    <location>
        <begin position="66"/>
        <end position="102"/>
    </location>
</feature>
<name>A0AA88Y9Q1_PINIB</name>
<dbReference type="Pfam" id="PF09588">
    <property type="entry name" value="YqaJ"/>
    <property type="match status" value="1"/>
</dbReference>
<accession>A0AA88Y9Q1</accession>
<dbReference type="Gene3D" id="3.90.320.10">
    <property type="match status" value="1"/>
</dbReference>
<sequence length="496" mass="56733">MHIRCKFDGGKIYNLCFRGSWHGRCYAGGLRMNFGPEWSPIVWEKATGTEAGVYHRATYTRRRQQLKKANKHHQKSETKQKRWKRKMASFRQNSTKKAKKSYGPEALDVSADISTAELDKEKTGFYNKHVKVSTQQINQISASTLNQSQSGLWHTERKRRLTASNFGHIVKRRPSLPINKIVKNLLYMKFTGNLHTKNGLLQERSTIEEYKLKKAEEGENVIVESSGLIISKDHPYLAGSPDGIVTTSSGNTGLIEIKNLLHSKPINLHQASENSNFCLINKKGTLYLKENHIYYHQCQGLMNICNFEWIDFVVRTLNPYQMIIHRITRDKDFWNNTMLPKLHAFYFNCLLPELASPREGKSPGIREPGVWYTPAAPQITKQGRRSRAKKRSTADTDTDTETDCTSDPTPCKTQRSSRKKSGSVKFVGRRISHEWVIDEQKGLTEWYPGTVVSLLSGKDGEPGAVYEVLYDDDEEPYEVDHLTEDLKSSSVKFLDI</sequence>
<feature type="region of interest" description="Disordered" evidence="1">
    <location>
        <begin position="376"/>
        <end position="423"/>
    </location>
</feature>
<dbReference type="PANTHER" id="PTHR46609">
    <property type="entry name" value="EXONUCLEASE, PHAGE-TYPE/RECB, C-TERMINAL DOMAIN-CONTAINING PROTEIN"/>
    <property type="match status" value="1"/>
</dbReference>
<dbReference type="Proteomes" id="UP001186944">
    <property type="component" value="Unassembled WGS sequence"/>
</dbReference>
<dbReference type="InterPro" id="IPR011604">
    <property type="entry name" value="PDDEXK-like_dom_sf"/>
</dbReference>
<dbReference type="InterPro" id="IPR019080">
    <property type="entry name" value="YqaJ_viral_recombinase"/>
</dbReference>
<evidence type="ECO:0000256" key="1">
    <source>
        <dbReference type="SAM" id="MobiDB-lite"/>
    </source>
</evidence>
<dbReference type="CDD" id="cd22343">
    <property type="entry name" value="PDDEXK_lambda_exonuclease-like"/>
    <property type="match status" value="1"/>
</dbReference>
<dbReference type="EMBL" id="VSWD01000006">
    <property type="protein sequence ID" value="KAK3100677.1"/>
    <property type="molecule type" value="Genomic_DNA"/>
</dbReference>
<dbReference type="InterPro" id="IPR011335">
    <property type="entry name" value="Restrct_endonuc-II-like"/>
</dbReference>
<evidence type="ECO:0000259" key="2">
    <source>
        <dbReference type="Pfam" id="PF09588"/>
    </source>
</evidence>
<proteinExistence type="predicted"/>
<feature type="compositionally biased region" description="Basic residues" evidence="1">
    <location>
        <begin position="382"/>
        <end position="391"/>
    </location>
</feature>
<reference evidence="3" key="1">
    <citation type="submission" date="2019-08" db="EMBL/GenBank/DDBJ databases">
        <title>The improved chromosome-level genome for the pearl oyster Pinctada fucata martensii using PacBio sequencing and Hi-C.</title>
        <authorList>
            <person name="Zheng Z."/>
        </authorList>
    </citation>
    <scope>NUCLEOTIDE SEQUENCE</scope>
    <source>
        <strain evidence="3">ZZ-2019</strain>
        <tissue evidence="3">Adductor muscle</tissue>
    </source>
</reference>
<evidence type="ECO:0000313" key="3">
    <source>
        <dbReference type="EMBL" id="KAK3100677.1"/>
    </source>
</evidence>
<protein>
    <recommendedName>
        <fullName evidence="2">YqaJ viral recombinase domain-containing protein</fullName>
    </recommendedName>
</protein>
<dbReference type="AlphaFoldDB" id="A0AA88Y9Q1"/>
<keyword evidence="4" id="KW-1185">Reference proteome</keyword>
<organism evidence="3 4">
    <name type="scientific">Pinctada imbricata</name>
    <name type="common">Atlantic pearl-oyster</name>
    <name type="synonym">Pinctada martensii</name>
    <dbReference type="NCBI Taxonomy" id="66713"/>
    <lineage>
        <taxon>Eukaryota</taxon>
        <taxon>Metazoa</taxon>
        <taxon>Spiralia</taxon>
        <taxon>Lophotrochozoa</taxon>
        <taxon>Mollusca</taxon>
        <taxon>Bivalvia</taxon>
        <taxon>Autobranchia</taxon>
        <taxon>Pteriomorphia</taxon>
        <taxon>Pterioida</taxon>
        <taxon>Pterioidea</taxon>
        <taxon>Pteriidae</taxon>
        <taxon>Pinctada</taxon>
    </lineage>
</organism>
<feature type="domain" description="YqaJ viral recombinase" evidence="2">
    <location>
        <begin position="153"/>
        <end position="305"/>
    </location>
</feature>
<feature type="compositionally biased region" description="Basic residues" evidence="1">
    <location>
        <begin position="81"/>
        <end position="100"/>
    </location>
</feature>
<dbReference type="PANTHER" id="PTHR46609:SF8">
    <property type="entry name" value="YQAJ VIRAL RECOMBINASE DOMAIN-CONTAINING PROTEIN"/>
    <property type="match status" value="1"/>
</dbReference>